<dbReference type="OrthoDB" id="198567at2759"/>
<dbReference type="EMBL" id="FN648387">
    <property type="protein sequence ID" value="CBJ26123.1"/>
    <property type="molecule type" value="Genomic_DNA"/>
</dbReference>
<dbReference type="PANTHER" id="PTHR46174:SF1">
    <property type="entry name" value="CXXC-TYPE ZINC FINGER PROTEIN 1"/>
    <property type="match status" value="1"/>
</dbReference>
<keyword evidence="5" id="KW-0539">Nucleus</keyword>
<organism evidence="10 11">
    <name type="scientific">Ectocarpus siliculosus</name>
    <name type="common">Brown alga</name>
    <name type="synonym">Conferva siliculosa</name>
    <dbReference type="NCBI Taxonomy" id="2880"/>
    <lineage>
        <taxon>Eukaryota</taxon>
        <taxon>Sar</taxon>
        <taxon>Stramenopiles</taxon>
        <taxon>Ochrophyta</taxon>
        <taxon>PX clade</taxon>
        <taxon>Phaeophyceae</taxon>
        <taxon>Ectocarpales</taxon>
        <taxon>Ectocarpaceae</taxon>
        <taxon>Ectocarpus</taxon>
    </lineage>
</organism>
<dbReference type="PANTHER" id="PTHR46174">
    <property type="entry name" value="CXXC-TYPE ZINC FINGER PROTEIN 1"/>
    <property type="match status" value="1"/>
</dbReference>
<gene>
    <name evidence="10" type="ORF">Esi_0021_0081</name>
</gene>
<dbReference type="GO" id="GO:0048188">
    <property type="term" value="C:Set1C/COMPASS complex"/>
    <property type="evidence" value="ECO:0007669"/>
    <property type="project" value="InterPro"/>
</dbReference>
<evidence type="ECO:0000256" key="5">
    <source>
        <dbReference type="ARBA" id="ARBA00023242"/>
    </source>
</evidence>
<keyword evidence="4" id="KW-0862">Zinc</keyword>
<feature type="region of interest" description="Disordered" evidence="8">
    <location>
        <begin position="1"/>
        <end position="70"/>
    </location>
</feature>
<feature type="compositionally biased region" description="Polar residues" evidence="8">
    <location>
        <begin position="613"/>
        <end position="623"/>
    </location>
</feature>
<dbReference type="Gene3D" id="3.30.40.10">
    <property type="entry name" value="Zinc/RING finger domain, C3HC4 (zinc finger)"/>
    <property type="match status" value="2"/>
</dbReference>
<keyword evidence="2" id="KW-0479">Metal-binding</keyword>
<dbReference type="eggNOG" id="KOG1633">
    <property type="taxonomic scope" value="Eukaryota"/>
</dbReference>
<evidence type="ECO:0000256" key="3">
    <source>
        <dbReference type="ARBA" id="ARBA00022771"/>
    </source>
</evidence>
<dbReference type="InterPro" id="IPR019786">
    <property type="entry name" value="Zinc_finger_PHD-type_CS"/>
</dbReference>
<accession>D7FR56</accession>
<feature type="compositionally biased region" description="Basic and acidic residues" evidence="8">
    <location>
        <begin position="1638"/>
        <end position="1654"/>
    </location>
</feature>
<evidence type="ECO:0000256" key="2">
    <source>
        <dbReference type="ARBA" id="ARBA00022723"/>
    </source>
</evidence>
<dbReference type="InterPro" id="IPR001965">
    <property type="entry name" value="Znf_PHD"/>
</dbReference>
<feature type="domain" description="PHD-type" evidence="9">
    <location>
        <begin position="1395"/>
        <end position="1444"/>
    </location>
</feature>
<dbReference type="CDD" id="cd15552">
    <property type="entry name" value="PHD_PHF3_like"/>
    <property type="match status" value="1"/>
</dbReference>
<keyword evidence="7" id="KW-0175">Coiled coil</keyword>
<evidence type="ECO:0000256" key="4">
    <source>
        <dbReference type="ARBA" id="ARBA00022833"/>
    </source>
</evidence>
<dbReference type="Proteomes" id="UP000002630">
    <property type="component" value="Linkage Group LG14"/>
</dbReference>
<feature type="compositionally biased region" description="Basic and acidic residues" evidence="8">
    <location>
        <begin position="799"/>
        <end position="822"/>
    </location>
</feature>
<dbReference type="Pfam" id="PF00628">
    <property type="entry name" value="PHD"/>
    <property type="match status" value="2"/>
</dbReference>
<dbReference type="Pfam" id="PF08429">
    <property type="entry name" value="PLU-1"/>
    <property type="match status" value="4"/>
</dbReference>
<feature type="region of interest" description="Disordered" evidence="8">
    <location>
        <begin position="612"/>
        <end position="666"/>
    </location>
</feature>
<dbReference type="SUPFAM" id="SSF57903">
    <property type="entry name" value="FYVE/PHD zinc finger"/>
    <property type="match status" value="2"/>
</dbReference>
<evidence type="ECO:0000256" key="1">
    <source>
        <dbReference type="ARBA" id="ARBA00004123"/>
    </source>
</evidence>
<feature type="compositionally biased region" description="Basic and acidic residues" evidence="8">
    <location>
        <begin position="60"/>
        <end position="70"/>
    </location>
</feature>
<feature type="region of interest" description="Disordered" evidence="8">
    <location>
        <begin position="799"/>
        <end position="866"/>
    </location>
</feature>
<dbReference type="STRING" id="2880.D7FR56"/>
<name>D7FR56_ECTSI</name>
<feature type="compositionally biased region" description="Low complexity" evidence="8">
    <location>
        <begin position="1655"/>
        <end position="1666"/>
    </location>
</feature>
<dbReference type="InterPro" id="IPR013083">
    <property type="entry name" value="Znf_RING/FYVE/PHD"/>
</dbReference>
<dbReference type="InterPro" id="IPR037869">
    <property type="entry name" value="Spp1/CFP1"/>
</dbReference>
<dbReference type="SMART" id="SM00249">
    <property type="entry name" value="PHD"/>
    <property type="match status" value="2"/>
</dbReference>
<evidence type="ECO:0000256" key="7">
    <source>
        <dbReference type="SAM" id="Coils"/>
    </source>
</evidence>
<dbReference type="OMA" id="HELACEG"/>
<dbReference type="InterPro" id="IPR013637">
    <property type="entry name" value="Lys_sp_deMease-like_dom"/>
</dbReference>
<evidence type="ECO:0000259" key="9">
    <source>
        <dbReference type="PROSITE" id="PS50016"/>
    </source>
</evidence>
<feature type="compositionally biased region" description="Acidic residues" evidence="8">
    <location>
        <begin position="849"/>
        <end position="866"/>
    </location>
</feature>
<feature type="compositionally biased region" description="Basic and acidic residues" evidence="8">
    <location>
        <begin position="1"/>
        <end position="11"/>
    </location>
</feature>
<dbReference type="InterPro" id="IPR011011">
    <property type="entry name" value="Znf_FYVE_PHD"/>
</dbReference>
<keyword evidence="11" id="KW-1185">Reference proteome</keyword>
<proteinExistence type="predicted"/>
<dbReference type="PROSITE" id="PS01359">
    <property type="entry name" value="ZF_PHD_1"/>
    <property type="match status" value="1"/>
</dbReference>
<feature type="compositionally biased region" description="Acidic residues" evidence="8">
    <location>
        <begin position="14"/>
        <end position="50"/>
    </location>
</feature>
<protein>
    <recommendedName>
        <fullName evidence="9">PHD-type domain-containing protein</fullName>
    </recommendedName>
</protein>
<dbReference type="GO" id="GO:0008270">
    <property type="term" value="F:zinc ion binding"/>
    <property type="evidence" value="ECO:0007669"/>
    <property type="project" value="UniProtKB-KW"/>
</dbReference>
<comment type="subcellular location">
    <subcellularLocation>
        <location evidence="1">Nucleus</location>
    </subcellularLocation>
</comment>
<evidence type="ECO:0000256" key="6">
    <source>
        <dbReference type="PROSITE-ProRule" id="PRU00146"/>
    </source>
</evidence>
<evidence type="ECO:0000313" key="10">
    <source>
        <dbReference type="EMBL" id="CBJ26123.1"/>
    </source>
</evidence>
<feature type="compositionally biased region" description="Gly residues" evidence="8">
    <location>
        <begin position="657"/>
        <end position="666"/>
    </location>
</feature>
<feature type="compositionally biased region" description="Basic and acidic residues" evidence="8">
    <location>
        <begin position="830"/>
        <end position="839"/>
    </location>
</feature>
<feature type="domain" description="PHD-type" evidence="9">
    <location>
        <begin position="1122"/>
        <end position="1177"/>
    </location>
</feature>
<evidence type="ECO:0000256" key="8">
    <source>
        <dbReference type="SAM" id="MobiDB-lite"/>
    </source>
</evidence>
<evidence type="ECO:0000313" key="11">
    <source>
        <dbReference type="Proteomes" id="UP000002630"/>
    </source>
</evidence>
<dbReference type="InterPro" id="IPR019787">
    <property type="entry name" value="Znf_PHD-finger"/>
</dbReference>
<feature type="coiled-coil region" evidence="7">
    <location>
        <begin position="953"/>
        <end position="987"/>
    </location>
</feature>
<dbReference type="GO" id="GO:0045893">
    <property type="term" value="P:positive regulation of DNA-templated transcription"/>
    <property type="evidence" value="ECO:0007669"/>
    <property type="project" value="TreeGrafter"/>
</dbReference>
<dbReference type="PROSITE" id="PS50016">
    <property type="entry name" value="ZF_PHD_2"/>
    <property type="match status" value="2"/>
</dbReference>
<sequence>MYPSELVRKNLESSSDEEETGWDPEREEDGCDDGDDDDAADSGEAEEDVTEVGPIAVPQDLERSRRGADRAAFKNRWKTVQERVRGIRHTRKPSPKPSLEECVAILDEAASLPPPEQAPGEDFVDQAQQSVALIWDMVTKAREWVANVADVLNPGLDPRKVNGDNAASIADLQRLLSEANSLNVSVAEADEVARIIHAAVEWQRKVDEILTTLQAPVRGRAGRSNCVQLSTLRNVLDEAELIPVHLDQRLQLQERVESTTALAATIAEVFPSGRRLKPQPALATAQTLMDKVKASGLDFPESSRLKKHLAAVNDWLSKARAALAGSIQLRELDKLLTEADKLAVDPGPKLSELRAKMDKARVWLDKVRKAVPKQRSTRRNAPDAEAEKVDLSHVKGLLSSSSTTGVEMDMKEFSHTNDLIENAEEWMTRVKDMLESGEPTTLQALEALLIEAEGIPVQMEEQQLLTVGIKSRQWRIRVDATLAAGKSKLHSLQDLATEGATLRAGFPKDAKNHRVYAFLDESKLQALIKRGKAWTTKAKNCIQSMQTGRVMSAAHLLNLLEEAKSIKVNLSPEVDSLRQAVKDLCEWRADYEHILRPLGLCSGLPPLHGRGPNTANATSSDACSNHAGPEGGGEASIAKMDVDGNTSQGDTREIGSYGAGGGGAGSRGAGEKITLQNLSACIHAAEKIAVGRSLKEVREMRAVLQRANDWIEQCQSLCPRRQSKRRVQPSSKPTFDRLKSLIAQGLASPVGVTDEVNRVRRHIAEAESCQQSAQSVIDKACSDLADQTVERKELWRKEDEECRHRGNSRQEKQPSENPKDSAQRSVQAAEGDKNDENRQGKPAGAGNDGDSDDESDDVDREDELDEAEEAIGKALEQLLLTSRDITVFMPEELVAEKVQKIIGWARSVRESASFAGDGLQLSQAKDIVKVGKGVLGLNVDNELEGKALTPSIVKSLEVVIDCYQGKVEEIQKKLKKAEAWMAKAKELVGREAVTMEDFENLLKTAEDVGVENEDMSKKIRAEMGRCRAWGVKADSALEGPKLGLNALKKLIVEGEKIKTSGKKLKDLKHQQKLALRWTTRLKKTGIEKGTASINELKSMIPEAADIRVDLTDDIRVLKQATCSYCICSRPGEDLGPLVDCKKCGEGYHQICMGISPEKAAALEASEEGFKCIRCRISSLFTSAEQAMLTAMKRWMPSTCFADQAGFDEAPLGDVSGAPGRDRWQSSQNFAALAGVVRDAMNLPRKKIRTSLGVLSEVDNNINALSTLPWGKTASGEEQHQHARAMLCSLRVLLWCTMAQWAVRKPPSVILLYDLVSQGSQLTQVDHNLLETLGHMAKRASLWEASVRDAFRGPAENVDSLIDVDTLQKLLEEAKHIPVLLSLEPKVVAALDDGGNRYCLCRGPNDGTFMVQCDDCDQWFHGSCVNLKEGDKSLNNFECPGCAKKKGGQYTHGTIDMNALKERGVAAAAVAPVEAAPQGEEETGGDDPVSNTCMWPPPEAEYFFGTLDLTQLAGSDPGPPPAPEPEPPASGIMHAASEAYRFQEMPRMAIAASQAPTVEPETTQHMAPQYPVQQYLPAAGASPTGPPPYGGLAYYQHYPHAVDPYSPHSTDHYGPHMAAPQQQALPPDPYAFATAGRPVVERTPEGGEGARKRAAEGAAATIATAGIKRARTDENPPS</sequence>
<keyword evidence="3 6" id="KW-0863">Zinc-finger</keyword>
<feature type="region of interest" description="Disordered" evidence="8">
    <location>
        <begin position="1630"/>
        <end position="1677"/>
    </location>
</feature>
<reference evidence="10 11" key="1">
    <citation type="journal article" date="2010" name="Nature">
        <title>The Ectocarpus genome and the independent evolution of multicellularity in brown algae.</title>
        <authorList>
            <person name="Cock J.M."/>
            <person name="Sterck L."/>
            <person name="Rouze P."/>
            <person name="Scornet D."/>
            <person name="Allen A.E."/>
            <person name="Amoutzias G."/>
            <person name="Anthouard V."/>
            <person name="Artiguenave F."/>
            <person name="Aury J.M."/>
            <person name="Badger J.H."/>
            <person name="Beszteri B."/>
            <person name="Billiau K."/>
            <person name="Bonnet E."/>
            <person name="Bothwell J.H."/>
            <person name="Bowler C."/>
            <person name="Boyen C."/>
            <person name="Brownlee C."/>
            <person name="Carrano C.J."/>
            <person name="Charrier B."/>
            <person name="Cho G.Y."/>
            <person name="Coelho S.M."/>
            <person name="Collen J."/>
            <person name="Corre E."/>
            <person name="Da Silva C."/>
            <person name="Delage L."/>
            <person name="Delaroque N."/>
            <person name="Dittami S.M."/>
            <person name="Doulbeau S."/>
            <person name="Elias M."/>
            <person name="Farnham G."/>
            <person name="Gachon C.M."/>
            <person name="Gschloessl B."/>
            <person name="Heesch S."/>
            <person name="Jabbari K."/>
            <person name="Jubin C."/>
            <person name="Kawai H."/>
            <person name="Kimura K."/>
            <person name="Kloareg B."/>
            <person name="Kupper F.C."/>
            <person name="Lang D."/>
            <person name="Le Bail A."/>
            <person name="Leblanc C."/>
            <person name="Lerouge P."/>
            <person name="Lohr M."/>
            <person name="Lopez P.J."/>
            <person name="Martens C."/>
            <person name="Maumus F."/>
            <person name="Michel G."/>
            <person name="Miranda-Saavedra D."/>
            <person name="Morales J."/>
            <person name="Moreau H."/>
            <person name="Motomura T."/>
            <person name="Nagasato C."/>
            <person name="Napoli C.A."/>
            <person name="Nelson D.R."/>
            <person name="Nyvall-Collen P."/>
            <person name="Peters A.F."/>
            <person name="Pommier C."/>
            <person name="Potin P."/>
            <person name="Poulain J."/>
            <person name="Quesneville H."/>
            <person name="Read B."/>
            <person name="Rensing S.A."/>
            <person name="Ritter A."/>
            <person name="Rousvoal S."/>
            <person name="Samanta M."/>
            <person name="Samson G."/>
            <person name="Schroeder D.C."/>
            <person name="Segurens B."/>
            <person name="Strittmatter M."/>
            <person name="Tonon T."/>
            <person name="Tregear J.W."/>
            <person name="Valentin K."/>
            <person name="von Dassow P."/>
            <person name="Yamagishi T."/>
            <person name="Van de Peer Y."/>
            <person name="Wincker P."/>
        </authorList>
    </citation>
    <scope>NUCLEOTIDE SEQUENCE [LARGE SCALE GENOMIC DNA]</scope>
    <source>
        <strain evidence="11">Ec32 / CCAP1310/4</strain>
    </source>
</reference>